<dbReference type="InterPro" id="IPR036397">
    <property type="entry name" value="RNaseH_sf"/>
</dbReference>
<dbReference type="GO" id="GO:0008233">
    <property type="term" value="F:peptidase activity"/>
    <property type="evidence" value="ECO:0007669"/>
    <property type="project" value="UniProtKB-KW"/>
</dbReference>
<feature type="domain" description="Retrovirus-related Pol polyprotein from transposon TNT 1-94-like beta-barrel" evidence="3">
    <location>
        <begin position="11"/>
        <end position="84"/>
    </location>
</feature>
<dbReference type="Pfam" id="PF22936">
    <property type="entry name" value="Pol_BBD"/>
    <property type="match status" value="1"/>
</dbReference>
<dbReference type="InterPro" id="IPR054722">
    <property type="entry name" value="PolX-like_BBD"/>
</dbReference>
<proteinExistence type="predicted"/>
<feature type="domain" description="GAG-pre-integrase" evidence="2">
    <location>
        <begin position="130"/>
        <end position="174"/>
    </location>
</feature>
<evidence type="ECO:0000259" key="3">
    <source>
        <dbReference type="Pfam" id="PF22936"/>
    </source>
</evidence>
<dbReference type="InterPro" id="IPR012337">
    <property type="entry name" value="RNaseH-like_sf"/>
</dbReference>
<name>A0A699JQI5_TANCI</name>
<dbReference type="Pfam" id="PF13976">
    <property type="entry name" value="gag_pre-integrs"/>
    <property type="match status" value="1"/>
</dbReference>
<organism evidence="4">
    <name type="scientific">Tanacetum cinerariifolium</name>
    <name type="common">Dalmatian daisy</name>
    <name type="synonym">Chrysanthemum cinerariifolium</name>
    <dbReference type="NCBI Taxonomy" id="118510"/>
    <lineage>
        <taxon>Eukaryota</taxon>
        <taxon>Viridiplantae</taxon>
        <taxon>Streptophyta</taxon>
        <taxon>Embryophyta</taxon>
        <taxon>Tracheophyta</taxon>
        <taxon>Spermatophyta</taxon>
        <taxon>Magnoliopsida</taxon>
        <taxon>eudicotyledons</taxon>
        <taxon>Gunneridae</taxon>
        <taxon>Pentapetalae</taxon>
        <taxon>asterids</taxon>
        <taxon>campanulids</taxon>
        <taxon>Asterales</taxon>
        <taxon>Asteraceae</taxon>
        <taxon>Asteroideae</taxon>
        <taxon>Anthemideae</taxon>
        <taxon>Anthemidinae</taxon>
        <taxon>Tanacetum</taxon>
    </lineage>
</organism>
<dbReference type="InterPro" id="IPR025724">
    <property type="entry name" value="GAG-pre-integrase_dom"/>
</dbReference>
<evidence type="ECO:0000256" key="1">
    <source>
        <dbReference type="ARBA" id="ARBA00022670"/>
    </source>
</evidence>
<gene>
    <name evidence="4" type="ORF">Tci_624176</name>
</gene>
<protein>
    <submittedName>
        <fullName evidence="4">Integrase, catalytic core</fullName>
    </submittedName>
</protein>
<dbReference type="PANTHER" id="PTHR42648:SF29">
    <property type="entry name" value="RNA-DIRECTED DNA POLYMERASE"/>
    <property type="match status" value="1"/>
</dbReference>
<dbReference type="InterPro" id="IPR039537">
    <property type="entry name" value="Retrotran_Ty1/copia-like"/>
</dbReference>
<feature type="non-terminal residue" evidence="4">
    <location>
        <position position="229"/>
    </location>
</feature>
<accession>A0A699JQI5</accession>
<dbReference type="SUPFAM" id="SSF53098">
    <property type="entry name" value="Ribonuclease H-like"/>
    <property type="match status" value="1"/>
</dbReference>
<comment type="caution">
    <text evidence="4">The sequence shown here is derived from an EMBL/GenBank/DDBJ whole genome shotgun (WGS) entry which is preliminary data.</text>
</comment>
<sequence length="229" mass="26074">MAHKESKQGEWIFDSGCTEYITHLSNALTNNKDTLFENPVIIPNGDSIPVKGKGECILPGGKKINGVLYISDLKCNLLSVNRLCNDLQCFISFFPNFCVMLGLRKRNLIGMGRCQEGLYKIKMTRERRAMATAIETWHKRLGHASKGKLARMDFLRTSINNLDSFCDPCARAKHTILPFPTSFIKTKALFELIHCDIWGGYHIPSYTKANYFLTIVDDFSRAIWIFLLK</sequence>
<dbReference type="AlphaFoldDB" id="A0A699JQI5"/>
<dbReference type="GO" id="GO:0006508">
    <property type="term" value="P:proteolysis"/>
    <property type="evidence" value="ECO:0007669"/>
    <property type="project" value="UniProtKB-KW"/>
</dbReference>
<evidence type="ECO:0000313" key="4">
    <source>
        <dbReference type="EMBL" id="GFA52204.1"/>
    </source>
</evidence>
<dbReference type="EMBL" id="BKCJ010438765">
    <property type="protein sequence ID" value="GFA52204.1"/>
    <property type="molecule type" value="Genomic_DNA"/>
</dbReference>
<dbReference type="GO" id="GO:0003676">
    <property type="term" value="F:nucleic acid binding"/>
    <property type="evidence" value="ECO:0007669"/>
    <property type="project" value="InterPro"/>
</dbReference>
<keyword evidence="1" id="KW-0645">Protease</keyword>
<dbReference type="Gene3D" id="3.30.420.10">
    <property type="entry name" value="Ribonuclease H-like superfamily/Ribonuclease H"/>
    <property type="match status" value="1"/>
</dbReference>
<keyword evidence="1" id="KW-0378">Hydrolase</keyword>
<reference evidence="4" key="1">
    <citation type="journal article" date="2019" name="Sci. Rep.">
        <title>Draft genome of Tanacetum cinerariifolium, the natural source of mosquito coil.</title>
        <authorList>
            <person name="Yamashiro T."/>
            <person name="Shiraishi A."/>
            <person name="Satake H."/>
            <person name="Nakayama K."/>
        </authorList>
    </citation>
    <scope>NUCLEOTIDE SEQUENCE</scope>
</reference>
<dbReference type="PANTHER" id="PTHR42648">
    <property type="entry name" value="TRANSPOSASE, PUTATIVE-RELATED"/>
    <property type="match status" value="1"/>
</dbReference>
<evidence type="ECO:0000259" key="2">
    <source>
        <dbReference type="Pfam" id="PF13976"/>
    </source>
</evidence>